<gene>
    <name evidence="1" type="ORF">NCS57_01227700</name>
</gene>
<name>A0ACC0QKH1_9HYPO</name>
<accession>A0ACC0QKH1</accession>
<dbReference type="Proteomes" id="UP001065298">
    <property type="component" value="Chromosome 10"/>
</dbReference>
<sequence length="72" mass="8062">MSTATQKSGTSPWENKQPSEQEYKQRIQDWLSDPGLDIQGRLLSGRSSRPTPPRGVRQEGEAVGRKVRQAVL</sequence>
<comment type="caution">
    <text evidence="1">The sequence shown here is derived from an EMBL/GenBank/DDBJ whole genome shotgun (WGS) entry which is preliminary data.</text>
</comment>
<evidence type="ECO:0000313" key="1">
    <source>
        <dbReference type="EMBL" id="KAI8654806.1"/>
    </source>
</evidence>
<reference evidence="1" key="1">
    <citation type="submission" date="2022-06" db="EMBL/GenBank/DDBJ databases">
        <title>Fusarium solani species complex genomes reveal bases of compartmentalisation and animal pathogenesis.</title>
        <authorList>
            <person name="Tsai I.J."/>
        </authorList>
    </citation>
    <scope>NUCLEOTIDE SEQUENCE</scope>
    <source>
        <strain evidence="1">Fu6.1</strain>
    </source>
</reference>
<protein>
    <submittedName>
        <fullName evidence="1">Uncharacterized protein</fullName>
    </submittedName>
</protein>
<dbReference type="EMBL" id="CM046512">
    <property type="protein sequence ID" value="KAI8654806.1"/>
    <property type="molecule type" value="Genomic_DNA"/>
</dbReference>
<evidence type="ECO:0000313" key="2">
    <source>
        <dbReference type="Proteomes" id="UP001065298"/>
    </source>
</evidence>
<keyword evidence="2" id="KW-1185">Reference proteome</keyword>
<proteinExistence type="predicted"/>
<organism evidence="1 2">
    <name type="scientific">Fusarium keratoplasticum</name>
    <dbReference type="NCBI Taxonomy" id="1328300"/>
    <lineage>
        <taxon>Eukaryota</taxon>
        <taxon>Fungi</taxon>
        <taxon>Dikarya</taxon>
        <taxon>Ascomycota</taxon>
        <taxon>Pezizomycotina</taxon>
        <taxon>Sordariomycetes</taxon>
        <taxon>Hypocreomycetidae</taxon>
        <taxon>Hypocreales</taxon>
        <taxon>Nectriaceae</taxon>
        <taxon>Fusarium</taxon>
        <taxon>Fusarium solani species complex</taxon>
    </lineage>
</organism>